<dbReference type="InterPro" id="IPR011006">
    <property type="entry name" value="CheY-like_superfamily"/>
</dbReference>
<keyword evidence="3 5" id="KW-0238">DNA-binding</keyword>
<feature type="domain" description="Response regulatory" evidence="6">
    <location>
        <begin position="2"/>
        <end position="116"/>
    </location>
</feature>
<evidence type="ECO:0000256" key="3">
    <source>
        <dbReference type="ARBA" id="ARBA00023125"/>
    </source>
</evidence>
<feature type="modified residue" description="4-aspartylphosphate" evidence="4">
    <location>
        <position position="51"/>
    </location>
</feature>
<evidence type="ECO:0000256" key="1">
    <source>
        <dbReference type="ARBA" id="ARBA00022553"/>
    </source>
</evidence>
<dbReference type="GO" id="GO:0000976">
    <property type="term" value="F:transcription cis-regulatory region binding"/>
    <property type="evidence" value="ECO:0007669"/>
    <property type="project" value="TreeGrafter"/>
</dbReference>
<evidence type="ECO:0000313" key="9">
    <source>
        <dbReference type="Proteomes" id="UP000542125"/>
    </source>
</evidence>
<keyword evidence="2" id="KW-0902">Two-component regulatory system</keyword>
<dbReference type="InterPro" id="IPR016032">
    <property type="entry name" value="Sig_transdc_resp-reg_C-effctor"/>
</dbReference>
<sequence>MRVVIVEDQDDWRNTVADHLSQLGYEVKDMSTLAELDTLMQAGAPDILILDANLPDGNGLNHVARLRAAAPQMGIMMLTGRLRSQDRVHGLSAGADHYLTKPVKLAELVATLSALSRRLRLVEAAPPEDIAGWSYDPPARRLCSPAGRMIDVTEGESRLLSALVNSSHMPVSRNALIIALGESPDAYDPHRLDTMIHRLRLKLKGHGTPELQLRNVYGVGYMCITQVKILSRSAPTESEL</sequence>
<comment type="caution">
    <text evidence="8">The sequence shown here is derived from an EMBL/GenBank/DDBJ whole genome shotgun (WGS) entry which is preliminary data.</text>
</comment>
<dbReference type="GO" id="GO:0006355">
    <property type="term" value="P:regulation of DNA-templated transcription"/>
    <property type="evidence" value="ECO:0007669"/>
    <property type="project" value="InterPro"/>
</dbReference>
<accession>A0A7Y9LM04</accession>
<dbReference type="Pfam" id="PF00486">
    <property type="entry name" value="Trans_reg_C"/>
    <property type="match status" value="1"/>
</dbReference>
<dbReference type="PROSITE" id="PS51755">
    <property type="entry name" value="OMPR_PHOB"/>
    <property type="match status" value="1"/>
</dbReference>
<keyword evidence="1 4" id="KW-0597">Phosphoprotein</keyword>
<evidence type="ECO:0000256" key="4">
    <source>
        <dbReference type="PROSITE-ProRule" id="PRU00169"/>
    </source>
</evidence>
<dbReference type="GO" id="GO:0005829">
    <property type="term" value="C:cytosol"/>
    <property type="evidence" value="ECO:0007669"/>
    <property type="project" value="TreeGrafter"/>
</dbReference>
<dbReference type="Gene3D" id="3.40.50.2300">
    <property type="match status" value="1"/>
</dbReference>
<evidence type="ECO:0000259" key="7">
    <source>
        <dbReference type="PROSITE" id="PS51755"/>
    </source>
</evidence>
<dbReference type="InterPro" id="IPR001867">
    <property type="entry name" value="OmpR/PhoB-type_DNA-bd"/>
</dbReference>
<gene>
    <name evidence="8" type="ORF">FHW18_002388</name>
</gene>
<dbReference type="SUPFAM" id="SSF46894">
    <property type="entry name" value="C-terminal effector domain of the bipartite response regulators"/>
    <property type="match status" value="1"/>
</dbReference>
<name>A0A7Y9LM04_9BURK</name>
<evidence type="ECO:0000313" key="8">
    <source>
        <dbReference type="EMBL" id="NYE83117.1"/>
    </source>
</evidence>
<dbReference type="SUPFAM" id="SSF52172">
    <property type="entry name" value="CheY-like"/>
    <property type="match status" value="1"/>
</dbReference>
<dbReference type="Gene3D" id="1.10.10.10">
    <property type="entry name" value="Winged helix-like DNA-binding domain superfamily/Winged helix DNA-binding domain"/>
    <property type="match status" value="1"/>
</dbReference>
<dbReference type="Pfam" id="PF00072">
    <property type="entry name" value="Response_reg"/>
    <property type="match status" value="1"/>
</dbReference>
<feature type="DNA-binding region" description="OmpR/PhoB-type" evidence="5">
    <location>
        <begin position="125"/>
        <end position="225"/>
    </location>
</feature>
<evidence type="ECO:0000259" key="6">
    <source>
        <dbReference type="PROSITE" id="PS50110"/>
    </source>
</evidence>
<dbReference type="EMBL" id="JACBYR010000001">
    <property type="protein sequence ID" value="NYE83117.1"/>
    <property type="molecule type" value="Genomic_DNA"/>
</dbReference>
<dbReference type="GO" id="GO:0000156">
    <property type="term" value="F:phosphorelay response regulator activity"/>
    <property type="evidence" value="ECO:0007669"/>
    <property type="project" value="TreeGrafter"/>
</dbReference>
<protein>
    <submittedName>
        <fullName evidence="8">DNA-binding response OmpR family regulator</fullName>
    </submittedName>
</protein>
<proteinExistence type="predicted"/>
<reference evidence="8 9" key="1">
    <citation type="submission" date="2020-07" db="EMBL/GenBank/DDBJ databases">
        <title>Genomic Encyclopedia of Type Strains, Phase IV (KMG-V): Genome sequencing to study the core and pangenomes of soil and plant-associated prokaryotes.</title>
        <authorList>
            <person name="Whitman W."/>
        </authorList>
    </citation>
    <scope>NUCLEOTIDE SEQUENCE [LARGE SCALE GENOMIC DNA]</scope>
    <source>
        <strain evidence="8 9">SAS40</strain>
    </source>
</reference>
<dbReference type="InterPro" id="IPR039420">
    <property type="entry name" value="WalR-like"/>
</dbReference>
<dbReference type="Proteomes" id="UP000542125">
    <property type="component" value="Unassembled WGS sequence"/>
</dbReference>
<dbReference type="PANTHER" id="PTHR48111">
    <property type="entry name" value="REGULATOR OF RPOS"/>
    <property type="match status" value="1"/>
</dbReference>
<dbReference type="InterPro" id="IPR036388">
    <property type="entry name" value="WH-like_DNA-bd_sf"/>
</dbReference>
<dbReference type="SMART" id="SM00448">
    <property type="entry name" value="REC"/>
    <property type="match status" value="1"/>
</dbReference>
<dbReference type="AlphaFoldDB" id="A0A7Y9LM04"/>
<dbReference type="PROSITE" id="PS50110">
    <property type="entry name" value="RESPONSE_REGULATORY"/>
    <property type="match status" value="1"/>
</dbReference>
<feature type="domain" description="OmpR/PhoB-type" evidence="7">
    <location>
        <begin position="125"/>
        <end position="225"/>
    </location>
</feature>
<dbReference type="RefSeq" id="WP_179586521.1">
    <property type="nucleotide sequence ID" value="NZ_JACBYR010000001.1"/>
</dbReference>
<dbReference type="InterPro" id="IPR001789">
    <property type="entry name" value="Sig_transdc_resp-reg_receiver"/>
</dbReference>
<dbReference type="PANTHER" id="PTHR48111:SF40">
    <property type="entry name" value="PHOSPHATE REGULON TRANSCRIPTIONAL REGULATORY PROTEIN PHOB"/>
    <property type="match status" value="1"/>
</dbReference>
<evidence type="ECO:0000256" key="2">
    <source>
        <dbReference type="ARBA" id="ARBA00023012"/>
    </source>
</evidence>
<dbReference type="GO" id="GO:0032993">
    <property type="term" value="C:protein-DNA complex"/>
    <property type="evidence" value="ECO:0007669"/>
    <property type="project" value="TreeGrafter"/>
</dbReference>
<dbReference type="SMART" id="SM00862">
    <property type="entry name" value="Trans_reg_C"/>
    <property type="match status" value="1"/>
</dbReference>
<organism evidence="8 9">
    <name type="scientific">Pigmentiphaga litoralis</name>
    <dbReference type="NCBI Taxonomy" id="516702"/>
    <lineage>
        <taxon>Bacteria</taxon>
        <taxon>Pseudomonadati</taxon>
        <taxon>Pseudomonadota</taxon>
        <taxon>Betaproteobacteria</taxon>
        <taxon>Burkholderiales</taxon>
        <taxon>Alcaligenaceae</taxon>
        <taxon>Pigmentiphaga</taxon>
    </lineage>
</organism>
<dbReference type="CDD" id="cd00383">
    <property type="entry name" value="trans_reg_C"/>
    <property type="match status" value="1"/>
</dbReference>
<keyword evidence="9" id="KW-1185">Reference proteome</keyword>
<evidence type="ECO:0000256" key="5">
    <source>
        <dbReference type="PROSITE-ProRule" id="PRU01091"/>
    </source>
</evidence>